<dbReference type="GeneID" id="94424650"/>
<dbReference type="EMBL" id="MIGC01000489">
    <property type="protein sequence ID" value="PHJ24911.1"/>
    <property type="molecule type" value="Genomic_DNA"/>
</dbReference>
<dbReference type="AlphaFoldDB" id="A0A2C6KLK1"/>
<dbReference type="OrthoDB" id="333642at2759"/>
<evidence type="ECO:0000313" key="3">
    <source>
        <dbReference type="EMBL" id="PHJ24911.1"/>
    </source>
</evidence>
<feature type="coiled-coil region" evidence="1">
    <location>
        <begin position="117"/>
        <end position="148"/>
    </location>
</feature>
<keyword evidence="1" id="KW-0175">Coiled coil</keyword>
<name>A0A2C6KLK1_9APIC</name>
<feature type="compositionally biased region" description="Basic and acidic residues" evidence="2">
    <location>
        <begin position="184"/>
        <end position="203"/>
    </location>
</feature>
<evidence type="ECO:0000256" key="2">
    <source>
        <dbReference type="SAM" id="MobiDB-lite"/>
    </source>
</evidence>
<reference evidence="3 4" key="1">
    <citation type="journal article" date="2017" name="Int. J. Parasitol.">
        <title>The genome of the protozoan parasite Cystoisospora suis and a reverse vaccinology approach to identify vaccine candidates.</title>
        <authorList>
            <person name="Palmieri N."/>
            <person name="Shrestha A."/>
            <person name="Ruttkowski B."/>
            <person name="Beck T."/>
            <person name="Vogl C."/>
            <person name="Tomley F."/>
            <person name="Blake D.P."/>
            <person name="Joachim A."/>
        </authorList>
    </citation>
    <scope>NUCLEOTIDE SEQUENCE [LARGE SCALE GENOMIC DNA]</scope>
    <source>
        <strain evidence="3 4">Wien I</strain>
    </source>
</reference>
<comment type="caution">
    <text evidence="3">The sequence shown here is derived from an EMBL/GenBank/DDBJ whole genome shotgun (WGS) entry which is preliminary data.</text>
</comment>
<organism evidence="3 4">
    <name type="scientific">Cystoisospora suis</name>
    <dbReference type="NCBI Taxonomy" id="483139"/>
    <lineage>
        <taxon>Eukaryota</taxon>
        <taxon>Sar</taxon>
        <taxon>Alveolata</taxon>
        <taxon>Apicomplexa</taxon>
        <taxon>Conoidasida</taxon>
        <taxon>Coccidia</taxon>
        <taxon>Eucoccidiorida</taxon>
        <taxon>Eimeriorina</taxon>
        <taxon>Sarcocystidae</taxon>
        <taxon>Cystoisospora</taxon>
    </lineage>
</organism>
<dbReference type="Proteomes" id="UP000221165">
    <property type="component" value="Unassembled WGS sequence"/>
</dbReference>
<dbReference type="RefSeq" id="XP_067926583.1">
    <property type="nucleotide sequence ID" value="XM_068061439.1"/>
</dbReference>
<evidence type="ECO:0000313" key="4">
    <source>
        <dbReference type="Proteomes" id="UP000221165"/>
    </source>
</evidence>
<feature type="region of interest" description="Disordered" evidence="2">
    <location>
        <begin position="184"/>
        <end position="227"/>
    </location>
</feature>
<proteinExistence type="predicted"/>
<evidence type="ECO:0000256" key="1">
    <source>
        <dbReference type="SAM" id="Coils"/>
    </source>
</evidence>
<dbReference type="VEuPathDB" id="ToxoDB:CSUI_001233"/>
<accession>A0A2C6KLK1</accession>
<sequence length="266" mass="29925">MAATRKSLMRGFRTASRVMEGSWKTALVRSFLSDEQLDDLDIPEEEIADYIIKQIVPFVKAHLLDAMKATNDNFDQFVVNRLADQGILAVEQQEKIMKVMQVLAAAKTQISNQSDTLDAQQLKITELSERLEEASQYLEERANDIEDNALKEVSWKREQARKSEEKFPTEAVSALRGLEEELAESQREKAENKTVHEDSHSGDEEPPLPRSPPSATESGAVDFSPVSKQMEKVAREALAEILPLLSRILENVGKTSRSLSYRVNPP</sequence>
<protein>
    <submittedName>
        <fullName evidence="3">Proteophosphoglycan related protein</fullName>
    </submittedName>
</protein>
<gene>
    <name evidence="3" type="ORF">CSUI_001233</name>
</gene>
<keyword evidence="4" id="KW-1185">Reference proteome</keyword>